<dbReference type="PROSITE" id="PS50042">
    <property type="entry name" value="CNMP_BINDING_3"/>
    <property type="match status" value="1"/>
</dbReference>
<dbReference type="Gene3D" id="2.60.120.10">
    <property type="entry name" value="Jelly Rolls"/>
    <property type="match status" value="1"/>
</dbReference>
<dbReference type="SUPFAM" id="SSF46785">
    <property type="entry name" value="Winged helix' DNA-binding domain"/>
    <property type="match status" value="1"/>
</dbReference>
<dbReference type="Pfam" id="PF00027">
    <property type="entry name" value="cNMP_binding"/>
    <property type="match status" value="1"/>
</dbReference>
<evidence type="ECO:0000256" key="2">
    <source>
        <dbReference type="ARBA" id="ARBA00023125"/>
    </source>
</evidence>
<feature type="domain" description="Cyclic nucleotide-binding" evidence="4">
    <location>
        <begin position="43"/>
        <end position="124"/>
    </location>
</feature>
<organism evidence="6 7">
    <name type="scientific">Streptomyces roseoverticillatus</name>
    <dbReference type="NCBI Taxonomy" id="66429"/>
    <lineage>
        <taxon>Bacteria</taxon>
        <taxon>Bacillati</taxon>
        <taxon>Actinomycetota</taxon>
        <taxon>Actinomycetes</taxon>
        <taxon>Kitasatosporales</taxon>
        <taxon>Streptomycetaceae</taxon>
        <taxon>Streptomyces</taxon>
    </lineage>
</organism>
<keyword evidence="7" id="KW-1185">Reference proteome</keyword>
<name>A0ABV3ITX7_9ACTN</name>
<dbReference type="Gene3D" id="1.10.10.10">
    <property type="entry name" value="Winged helix-like DNA-binding domain superfamily/Winged helix DNA-binding domain"/>
    <property type="match status" value="1"/>
</dbReference>
<evidence type="ECO:0000256" key="1">
    <source>
        <dbReference type="ARBA" id="ARBA00023015"/>
    </source>
</evidence>
<dbReference type="SMART" id="SM00100">
    <property type="entry name" value="cNMP"/>
    <property type="match status" value="1"/>
</dbReference>
<dbReference type="InterPro" id="IPR036390">
    <property type="entry name" value="WH_DNA-bd_sf"/>
</dbReference>
<gene>
    <name evidence="6" type="ORF">AB0L03_07035</name>
</gene>
<reference evidence="6 7" key="1">
    <citation type="submission" date="2024-06" db="EMBL/GenBank/DDBJ databases">
        <title>The Natural Products Discovery Center: Release of the First 8490 Sequenced Strains for Exploring Actinobacteria Biosynthetic Diversity.</title>
        <authorList>
            <person name="Kalkreuter E."/>
            <person name="Kautsar S.A."/>
            <person name="Yang D."/>
            <person name="Bader C.D."/>
            <person name="Teijaro C.N."/>
            <person name="Fluegel L."/>
            <person name="Davis C.M."/>
            <person name="Simpson J.R."/>
            <person name="Lauterbach L."/>
            <person name="Steele A.D."/>
            <person name="Gui C."/>
            <person name="Meng S."/>
            <person name="Li G."/>
            <person name="Viehrig K."/>
            <person name="Ye F."/>
            <person name="Su P."/>
            <person name="Kiefer A.F."/>
            <person name="Nichols A."/>
            <person name="Cepeda A.J."/>
            <person name="Yan W."/>
            <person name="Fan B."/>
            <person name="Jiang Y."/>
            <person name="Adhikari A."/>
            <person name="Zheng C.-J."/>
            <person name="Schuster L."/>
            <person name="Cowan T.M."/>
            <person name="Smanski M.J."/>
            <person name="Chevrette M.G."/>
            <person name="De Carvalho L.P.S."/>
            <person name="Shen B."/>
        </authorList>
    </citation>
    <scope>NUCLEOTIDE SEQUENCE [LARGE SCALE GENOMIC DNA]</scope>
    <source>
        <strain evidence="6 7">NPDC053791</strain>
    </source>
</reference>
<dbReference type="EMBL" id="JBFASG010000005">
    <property type="protein sequence ID" value="MEV4922597.1"/>
    <property type="molecule type" value="Genomic_DNA"/>
</dbReference>
<evidence type="ECO:0000313" key="6">
    <source>
        <dbReference type="EMBL" id="MEV4922597.1"/>
    </source>
</evidence>
<accession>A0ABV3ITX7</accession>
<keyword evidence="1" id="KW-0805">Transcription regulation</keyword>
<keyword evidence="3" id="KW-0804">Transcription</keyword>
<dbReference type="PANTHER" id="PTHR24567:SF26">
    <property type="entry name" value="REGULATORY PROTEIN YEIL"/>
    <property type="match status" value="1"/>
</dbReference>
<protein>
    <submittedName>
        <fullName evidence="6">Crp/Fnr family transcriptional regulator</fullName>
    </submittedName>
</protein>
<dbReference type="SUPFAM" id="SSF51206">
    <property type="entry name" value="cAMP-binding domain-like"/>
    <property type="match status" value="1"/>
</dbReference>
<keyword evidence="2" id="KW-0238">DNA-binding</keyword>
<dbReference type="InterPro" id="IPR036388">
    <property type="entry name" value="WH-like_DNA-bd_sf"/>
</dbReference>
<feature type="domain" description="HTH crp-type" evidence="5">
    <location>
        <begin position="152"/>
        <end position="225"/>
    </location>
</feature>
<dbReference type="PROSITE" id="PS51063">
    <property type="entry name" value="HTH_CRP_2"/>
    <property type="match status" value="1"/>
</dbReference>
<dbReference type="CDD" id="cd00038">
    <property type="entry name" value="CAP_ED"/>
    <property type="match status" value="1"/>
</dbReference>
<proteinExistence type="predicted"/>
<evidence type="ECO:0000313" key="7">
    <source>
        <dbReference type="Proteomes" id="UP001552479"/>
    </source>
</evidence>
<dbReference type="Pfam" id="PF13545">
    <property type="entry name" value="HTH_Crp_2"/>
    <property type="match status" value="1"/>
</dbReference>
<dbReference type="Proteomes" id="UP001552479">
    <property type="component" value="Unassembled WGS sequence"/>
</dbReference>
<dbReference type="PANTHER" id="PTHR24567">
    <property type="entry name" value="CRP FAMILY TRANSCRIPTIONAL REGULATORY PROTEIN"/>
    <property type="match status" value="1"/>
</dbReference>
<dbReference type="InterPro" id="IPR050397">
    <property type="entry name" value="Env_Response_Regulators"/>
</dbReference>
<dbReference type="InterPro" id="IPR018490">
    <property type="entry name" value="cNMP-bd_dom_sf"/>
</dbReference>
<evidence type="ECO:0000259" key="4">
    <source>
        <dbReference type="PROSITE" id="PS50042"/>
    </source>
</evidence>
<dbReference type="InterPro" id="IPR014710">
    <property type="entry name" value="RmlC-like_jellyroll"/>
</dbReference>
<dbReference type="RefSeq" id="WP_366087122.1">
    <property type="nucleotide sequence ID" value="NZ_JBFASG010000005.1"/>
</dbReference>
<comment type="caution">
    <text evidence="6">The sequence shown here is derived from an EMBL/GenBank/DDBJ whole genome shotgun (WGS) entry which is preliminary data.</text>
</comment>
<dbReference type="InterPro" id="IPR000595">
    <property type="entry name" value="cNMP-bd_dom"/>
</dbReference>
<evidence type="ECO:0000259" key="5">
    <source>
        <dbReference type="PROSITE" id="PS51063"/>
    </source>
</evidence>
<evidence type="ECO:0000256" key="3">
    <source>
        <dbReference type="ARBA" id="ARBA00023163"/>
    </source>
</evidence>
<sequence length="238" mass="24477">MGGRSYAAEEPPGQALGVTLADLIGAPLWGALLAEGHRRAHRAGDVLLRQGDPGTHAFALAGGVVKVTYTERDGTVRVLAFRGAGDVVGEAAVARSGAARLATVEAISACAVAVVEKDRFRRFVERHGLSPVLHEHALTRLGESDRARAGRGGSCERVAQALLALVAATGEAAAAAGPGVELAVTRSDLAQYLGVSRNTVSARLREIGDGVVSAGRKCVVVHDPAGLRSFARGGPRNV</sequence>
<dbReference type="InterPro" id="IPR012318">
    <property type="entry name" value="HTH_CRP"/>
</dbReference>